<feature type="transmembrane region" description="Helical" evidence="8">
    <location>
        <begin position="176"/>
        <end position="196"/>
    </location>
</feature>
<dbReference type="SUPFAM" id="SSF103481">
    <property type="entry name" value="Multidrug resistance efflux transporter EmrE"/>
    <property type="match status" value="2"/>
</dbReference>
<feature type="transmembrane region" description="Helical" evidence="8">
    <location>
        <begin position="270"/>
        <end position="290"/>
    </location>
</feature>
<reference evidence="10 11" key="1">
    <citation type="submission" date="2021-12" db="EMBL/GenBank/DDBJ databases">
        <title>Sinirhodobacter sp. WL0062 is a bacterium isolated from seawater.</title>
        <authorList>
            <person name="Wang L."/>
            <person name="He W."/>
            <person name="Zhang D.-F."/>
        </authorList>
    </citation>
    <scope>NUCLEOTIDE SEQUENCE [LARGE SCALE GENOMIC DNA]</scope>
    <source>
        <strain evidence="10 11">WL0062</strain>
    </source>
</reference>
<keyword evidence="7 8" id="KW-0472">Membrane</keyword>
<dbReference type="Proteomes" id="UP001521181">
    <property type="component" value="Unassembled WGS sequence"/>
</dbReference>
<keyword evidence="5 8" id="KW-0812">Transmembrane</keyword>
<feature type="transmembrane region" description="Helical" evidence="8">
    <location>
        <begin position="246"/>
        <end position="264"/>
    </location>
</feature>
<dbReference type="InterPro" id="IPR004626">
    <property type="entry name" value="RarD"/>
</dbReference>
<dbReference type="PANTHER" id="PTHR22911:SF137">
    <property type="entry name" value="SOLUTE CARRIER FAMILY 35 MEMBER G2-RELATED"/>
    <property type="match status" value="1"/>
</dbReference>
<dbReference type="RefSeq" id="WP_233674965.1">
    <property type="nucleotide sequence ID" value="NZ_JAJUOS010000001.1"/>
</dbReference>
<dbReference type="Pfam" id="PF00892">
    <property type="entry name" value="EamA"/>
    <property type="match status" value="1"/>
</dbReference>
<accession>A0ABS8YRN0</accession>
<evidence type="ECO:0000259" key="9">
    <source>
        <dbReference type="Pfam" id="PF00892"/>
    </source>
</evidence>
<dbReference type="NCBIfam" id="TIGR00688">
    <property type="entry name" value="rarD"/>
    <property type="match status" value="1"/>
</dbReference>
<feature type="transmembrane region" description="Helical" evidence="8">
    <location>
        <begin position="125"/>
        <end position="142"/>
    </location>
</feature>
<feature type="transmembrane region" description="Helical" evidence="8">
    <location>
        <begin position="7"/>
        <end position="25"/>
    </location>
</feature>
<name>A0ABS8YRN0_9RHOB</name>
<organism evidence="10 11">
    <name type="scientific">Rhodobacter flavimaris</name>
    <dbReference type="NCBI Taxonomy" id="2907145"/>
    <lineage>
        <taxon>Bacteria</taxon>
        <taxon>Pseudomonadati</taxon>
        <taxon>Pseudomonadota</taxon>
        <taxon>Alphaproteobacteria</taxon>
        <taxon>Rhodobacterales</taxon>
        <taxon>Rhodobacter group</taxon>
        <taxon>Rhodobacter</taxon>
    </lineage>
</organism>
<evidence type="ECO:0000256" key="3">
    <source>
        <dbReference type="ARBA" id="ARBA00022448"/>
    </source>
</evidence>
<feature type="transmembrane region" description="Helical" evidence="8">
    <location>
        <begin position="37"/>
        <end position="58"/>
    </location>
</feature>
<evidence type="ECO:0000256" key="6">
    <source>
        <dbReference type="ARBA" id="ARBA00022989"/>
    </source>
</evidence>
<keyword evidence="4" id="KW-1003">Cell membrane</keyword>
<comment type="subcellular location">
    <subcellularLocation>
        <location evidence="1">Cell membrane</location>
        <topology evidence="1">Multi-pass membrane protein</topology>
    </subcellularLocation>
</comment>
<evidence type="ECO:0000313" key="11">
    <source>
        <dbReference type="Proteomes" id="UP001521181"/>
    </source>
</evidence>
<feature type="transmembrane region" description="Helical" evidence="8">
    <location>
        <begin position="70"/>
        <end position="89"/>
    </location>
</feature>
<comment type="similarity">
    <text evidence="2">Belongs to the EamA transporter family.</text>
</comment>
<dbReference type="InterPro" id="IPR000620">
    <property type="entry name" value="EamA_dom"/>
</dbReference>
<comment type="caution">
    <text evidence="10">The sequence shown here is derived from an EMBL/GenBank/DDBJ whole genome shotgun (WGS) entry which is preliminary data.</text>
</comment>
<protein>
    <submittedName>
        <fullName evidence="10">EamA family transporter RarD</fullName>
    </submittedName>
</protein>
<feature type="transmembrane region" description="Helical" evidence="8">
    <location>
        <begin position="101"/>
        <end position="118"/>
    </location>
</feature>
<evidence type="ECO:0000256" key="8">
    <source>
        <dbReference type="SAM" id="Phobius"/>
    </source>
</evidence>
<feature type="transmembrane region" description="Helical" evidence="8">
    <location>
        <begin position="216"/>
        <end position="234"/>
    </location>
</feature>
<evidence type="ECO:0000256" key="5">
    <source>
        <dbReference type="ARBA" id="ARBA00022692"/>
    </source>
</evidence>
<keyword evidence="6 8" id="KW-1133">Transmembrane helix</keyword>
<dbReference type="InterPro" id="IPR037185">
    <property type="entry name" value="EmrE-like"/>
</dbReference>
<feature type="transmembrane region" description="Helical" evidence="8">
    <location>
        <begin position="148"/>
        <end position="164"/>
    </location>
</feature>
<dbReference type="EMBL" id="JAJUOS010000001">
    <property type="protein sequence ID" value="MCE5971935.1"/>
    <property type="molecule type" value="Genomic_DNA"/>
</dbReference>
<dbReference type="PANTHER" id="PTHR22911">
    <property type="entry name" value="ACYL-MALONYL CONDENSING ENZYME-RELATED"/>
    <property type="match status" value="1"/>
</dbReference>
<sequence length="293" mass="31578">MRDQVKGFWALLFACVVWGLSGLYYKQLAAVPPLEVLAHRTLWSLVFFGAVLAVQGRLGTVRLALRGRNLLTLLVSAIMISTNWFGFIWSVQNGRALEASLGYYIFPLVAVGLGVVVMREAMTRAQTLAVMIAACAVLYLTWGIGAPPWIALMLAGTFGAYGLIKKRLDVGPVVSVAAEVILLAPLALTLLLGLHYGWAGATPGSGAFGSDWRTSLLLAFSGVLTGGPLVLFSYAARRVRMATLGLVQYLNPTLQLSVAVIAFHEPVTQWHAVALPLIWLALGIYSLTLLRRG</sequence>
<keyword evidence="11" id="KW-1185">Reference proteome</keyword>
<evidence type="ECO:0000256" key="4">
    <source>
        <dbReference type="ARBA" id="ARBA00022475"/>
    </source>
</evidence>
<evidence type="ECO:0000256" key="7">
    <source>
        <dbReference type="ARBA" id="ARBA00023136"/>
    </source>
</evidence>
<evidence type="ECO:0000256" key="1">
    <source>
        <dbReference type="ARBA" id="ARBA00004651"/>
    </source>
</evidence>
<feature type="domain" description="EamA" evidence="9">
    <location>
        <begin position="6"/>
        <end position="141"/>
    </location>
</feature>
<evidence type="ECO:0000313" key="10">
    <source>
        <dbReference type="EMBL" id="MCE5971935.1"/>
    </source>
</evidence>
<keyword evidence="3" id="KW-0813">Transport</keyword>
<proteinExistence type="inferred from homology"/>
<evidence type="ECO:0000256" key="2">
    <source>
        <dbReference type="ARBA" id="ARBA00007362"/>
    </source>
</evidence>
<gene>
    <name evidence="10" type="primary">rarD</name>
    <name evidence="10" type="ORF">LZA78_00325</name>
</gene>